<protein>
    <submittedName>
        <fullName evidence="1">Uncharacterized protein</fullName>
    </submittedName>
</protein>
<dbReference type="PANTHER" id="PTHR35450:SF2">
    <property type="entry name" value="REVERSE TRANSCRIPTASE DOMAIN-CONTAINING PROTEIN"/>
    <property type="match status" value="1"/>
</dbReference>
<reference evidence="1 2" key="1">
    <citation type="submission" date="2022-05" db="EMBL/GenBank/DDBJ databases">
        <authorList>
            <consortium name="Genoscope - CEA"/>
            <person name="William W."/>
        </authorList>
    </citation>
    <scope>NUCLEOTIDE SEQUENCE [LARGE SCALE GENOMIC DNA]</scope>
</reference>
<evidence type="ECO:0000313" key="2">
    <source>
        <dbReference type="Proteomes" id="UP001159405"/>
    </source>
</evidence>
<sequence length="94" mass="11082">MNRRIEKEYFRLVRKILKSKLNSGNMVQAINFRAVAVKIHTMDRKTRKFMTLHHALHPQADVDRLYFKRSEGDKGLMSVEDSVNSEINSLCRYV</sequence>
<keyword evidence="2" id="KW-1185">Reference proteome</keyword>
<dbReference type="Proteomes" id="UP001159405">
    <property type="component" value="Unassembled WGS sequence"/>
</dbReference>
<comment type="caution">
    <text evidence="1">The sequence shown here is derived from an EMBL/GenBank/DDBJ whole genome shotgun (WGS) entry which is preliminary data.</text>
</comment>
<organism evidence="1 2">
    <name type="scientific">Porites lobata</name>
    <dbReference type="NCBI Taxonomy" id="104759"/>
    <lineage>
        <taxon>Eukaryota</taxon>
        <taxon>Metazoa</taxon>
        <taxon>Cnidaria</taxon>
        <taxon>Anthozoa</taxon>
        <taxon>Hexacorallia</taxon>
        <taxon>Scleractinia</taxon>
        <taxon>Fungiina</taxon>
        <taxon>Poritidae</taxon>
        <taxon>Porites</taxon>
    </lineage>
</organism>
<accession>A0ABN8P562</accession>
<dbReference type="PANTHER" id="PTHR35450">
    <property type="entry name" value="REVERSE TRANSCRIPTASE DOMAIN-CONTAINING PROTEIN"/>
    <property type="match status" value="1"/>
</dbReference>
<proteinExistence type="predicted"/>
<evidence type="ECO:0000313" key="1">
    <source>
        <dbReference type="EMBL" id="CAH3130510.1"/>
    </source>
</evidence>
<dbReference type="EMBL" id="CALNXK010000048">
    <property type="protein sequence ID" value="CAH3130510.1"/>
    <property type="molecule type" value="Genomic_DNA"/>
</dbReference>
<name>A0ABN8P562_9CNID</name>
<gene>
    <name evidence="1" type="ORF">PLOB_00034706</name>
</gene>